<reference evidence="1 2" key="1">
    <citation type="submission" date="2017-09" db="EMBL/GenBank/DDBJ databases">
        <authorList>
            <person name="Ehlers B."/>
            <person name="Leendertz F.H."/>
        </authorList>
    </citation>
    <scope>NUCLEOTIDE SEQUENCE [LARGE SCALE GENOMIC DNA]</scope>
    <source>
        <strain evidence="1 2">DSM 16848</strain>
    </source>
</reference>
<evidence type="ECO:0000313" key="2">
    <source>
        <dbReference type="Proteomes" id="UP000219669"/>
    </source>
</evidence>
<dbReference type="Proteomes" id="UP000219669">
    <property type="component" value="Unassembled WGS sequence"/>
</dbReference>
<sequence>MDMDTEERLTDLEYHNDHLRMQNRVLAVAFKALLQSLPHDIRTDAIDNINAAWQEEGEILEYEQAHAADLFHDTVNAFFQDKR</sequence>
<name>A0A286E1M2_9NEIS</name>
<protein>
    <submittedName>
        <fullName evidence="1">Uncharacterized protein</fullName>
    </submittedName>
</protein>
<proteinExistence type="predicted"/>
<organism evidence="1 2">
    <name type="scientific">Alysiella filiformis DSM 16848</name>
    <dbReference type="NCBI Taxonomy" id="1120981"/>
    <lineage>
        <taxon>Bacteria</taxon>
        <taxon>Pseudomonadati</taxon>
        <taxon>Pseudomonadota</taxon>
        <taxon>Betaproteobacteria</taxon>
        <taxon>Neisseriales</taxon>
        <taxon>Neisseriaceae</taxon>
        <taxon>Alysiella</taxon>
    </lineage>
</organism>
<keyword evidence="2" id="KW-1185">Reference proteome</keyword>
<dbReference type="NCBIfam" id="NF047652">
    <property type="entry name" value="NGO1151_fam"/>
    <property type="match status" value="1"/>
</dbReference>
<gene>
    <name evidence="1" type="ORF">SAMN02746062_00045</name>
</gene>
<evidence type="ECO:0000313" key="1">
    <source>
        <dbReference type="EMBL" id="SOD64808.1"/>
    </source>
</evidence>
<accession>A0A286E1M2</accession>
<dbReference type="RefSeq" id="WP_097113136.1">
    <property type="nucleotide sequence ID" value="NZ_CP083931.1"/>
</dbReference>
<dbReference type="AlphaFoldDB" id="A0A286E1M2"/>
<dbReference type="EMBL" id="OCNF01000001">
    <property type="protein sequence ID" value="SOD64808.1"/>
    <property type="molecule type" value="Genomic_DNA"/>
</dbReference>
<dbReference type="OrthoDB" id="8605968at2"/>